<sequence>MATVDWKVHLSFTSVPFTASTSSGVYTVIPTDLEHT</sequence>
<reference evidence="1" key="1">
    <citation type="submission" date="2014-11" db="EMBL/GenBank/DDBJ databases">
        <authorList>
            <person name="Amaro Gonzalez C."/>
        </authorList>
    </citation>
    <scope>NUCLEOTIDE SEQUENCE</scope>
</reference>
<name>A0A0E9U8H2_ANGAN</name>
<proteinExistence type="predicted"/>
<evidence type="ECO:0000313" key="1">
    <source>
        <dbReference type="EMBL" id="JAH62219.1"/>
    </source>
</evidence>
<reference evidence="1" key="2">
    <citation type="journal article" date="2015" name="Fish Shellfish Immunol.">
        <title>Early steps in the European eel (Anguilla anguilla)-Vibrio vulnificus interaction in the gills: Role of the RtxA13 toxin.</title>
        <authorList>
            <person name="Callol A."/>
            <person name="Pajuelo D."/>
            <person name="Ebbesson L."/>
            <person name="Teles M."/>
            <person name="MacKenzie S."/>
            <person name="Amaro C."/>
        </authorList>
    </citation>
    <scope>NUCLEOTIDE SEQUENCE</scope>
</reference>
<dbReference type="AlphaFoldDB" id="A0A0E9U8H2"/>
<organism evidence="1">
    <name type="scientific">Anguilla anguilla</name>
    <name type="common">European freshwater eel</name>
    <name type="synonym">Muraena anguilla</name>
    <dbReference type="NCBI Taxonomy" id="7936"/>
    <lineage>
        <taxon>Eukaryota</taxon>
        <taxon>Metazoa</taxon>
        <taxon>Chordata</taxon>
        <taxon>Craniata</taxon>
        <taxon>Vertebrata</taxon>
        <taxon>Euteleostomi</taxon>
        <taxon>Actinopterygii</taxon>
        <taxon>Neopterygii</taxon>
        <taxon>Teleostei</taxon>
        <taxon>Anguilliformes</taxon>
        <taxon>Anguillidae</taxon>
        <taxon>Anguilla</taxon>
    </lineage>
</organism>
<dbReference type="EMBL" id="GBXM01046358">
    <property type="protein sequence ID" value="JAH62219.1"/>
    <property type="molecule type" value="Transcribed_RNA"/>
</dbReference>
<protein>
    <submittedName>
        <fullName evidence="1">Uncharacterized protein</fullName>
    </submittedName>
</protein>
<accession>A0A0E9U8H2</accession>